<dbReference type="SMART" id="SM00799">
    <property type="entry name" value="DENN"/>
    <property type="match status" value="1"/>
</dbReference>
<dbReference type="OrthoDB" id="6282239at2759"/>
<dbReference type="GO" id="GO:0006915">
    <property type="term" value="P:apoptotic process"/>
    <property type="evidence" value="ECO:0007669"/>
    <property type="project" value="UniProtKB-KW"/>
</dbReference>
<feature type="region of interest" description="Disordered" evidence="8">
    <location>
        <begin position="680"/>
        <end position="742"/>
    </location>
</feature>
<keyword evidence="5" id="KW-0472">Membrane</keyword>
<feature type="compositionally biased region" description="Polar residues" evidence="8">
    <location>
        <begin position="726"/>
        <end position="736"/>
    </location>
</feature>
<evidence type="ECO:0000256" key="7">
    <source>
        <dbReference type="ARBA" id="ARBA00022703"/>
    </source>
</evidence>
<dbReference type="InterPro" id="IPR039980">
    <property type="entry name" value="MADD"/>
</dbReference>
<evidence type="ECO:0000256" key="1">
    <source>
        <dbReference type="ARBA" id="ARBA00004236"/>
    </source>
</evidence>
<keyword evidence="10" id="KW-0808">Transferase</keyword>
<name>A0A8S3Q2Z3_MYTED</name>
<dbReference type="InterPro" id="IPR037516">
    <property type="entry name" value="Tripartite_DENN"/>
</dbReference>
<dbReference type="InterPro" id="IPR005112">
    <property type="entry name" value="dDENN_dom"/>
</dbReference>
<accession>A0A8S3Q2Z3</accession>
<keyword evidence="5" id="KW-1003">Cell membrane</keyword>
<dbReference type="GO" id="GO:0005829">
    <property type="term" value="C:cytosol"/>
    <property type="evidence" value="ECO:0007669"/>
    <property type="project" value="TreeGrafter"/>
</dbReference>
<dbReference type="Pfam" id="PF02141">
    <property type="entry name" value="DENN"/>
    <property type="match status" value="1"/>
</dbReference>
<feature type="region of interest" description="Disordered" evidence="8">
    <location>
        <begin position="605"/>
        <end position="644"/>
    </location>
</feature>
<keyword evidence="7" id="KW-0053">Apoptosis</keyword>
<dbReference type="InterPro" id="IPR001194">
    <property type="entry name" value="cDENN_dom"/>
</dbReference>
<evidence type="ECO:0000256" key="8">
    <source>
        <dbReference type="SAM" id="MobiDB-lite"/>
    </source>
</evidence>
<feature type="domain" description="UDENN" evidence="9">
    <location>
        <begin position="19"/>
        <end position="539"/>
    </location>
</feature>
<keyword evidence="6" id="KW-0963">Cytoplasm</keyword>
<evidence type="ECO:0000313" key="10">
    <source>
        <dbReference type="EMBL" id="CAG2189600.1"/>
    </source>
</evidence>
<feature type="region of interest" description="Disordered" evidence="8">
    <location>
        <begin position="118"/>
        <end position="150"/>
    </location>
</feature>
<dbReference type="GO" id="GO:0016301">
    <property type="term" value="F:kinase activity"/>
    <property type="evidence" value="ECO:0007669"/>
    <property type="project" value="UniProtKB-KW"/>
</dbReference>
<dbReference type="Gene3D" id="3.30.450.200">
    <property type="match status" value="1"/>
</dbReference>
<comment type="subcellular location">
    <subcellularLocation>
        <location evidence="1">Cell membrane</location>
    </subcellularLocation>
    <subcellularLocation>
        <location evidence="2">Cytoplasm</location>
    </subcellularLocation>
</comment>
<keyword evidence="10" id="KW-0418">Kinase</keyword>
<evidence type="ECO:0000256" key="5">
    <source>
        <dbReference type="ARBA" id="ARBA00022475"/>
    </source>
</evidence>
<evidence type="ECO:0000256" key="2">
    <source>
        <dbReference type="ARBA" id="ARBA00004496"/>
    </source>
</evidence>
<feature type="compositionally biased region" description="Polar residues" evidence="8">
    <location>
        <begin position="122"/>
        <end position="131"/>
    </location>
</feature>
<dbReference type="Proteomes" id="UP000683360">
    <property type="component" value="Unassembled WGS sequence"/>
</dbReference>
<feature type="compositionally biased region" description="Low complexity" evidence="8">
    <location>
        <begin position="701"/>
        <end position="718"/>
    </location>
</feature>
<dbReference type="EMBL" id="CAJPWZ010000297">
    <property type="protein sequence ID" value="CAG2189600.1"/>
    <property type="molecule type" value="Genomic_DNA"/>
</dbReference>
<proteinExistence type="inferred from homology"/>
<gene>
    <name evidence="10" type="ORF">MEDL_4957</name>
</gene>
<dbReference type="PROSITE" id="PS50211">
    <property type="entry name" value="DENN"/>
    <property type="match status" value="1"/>
</dbReference>
<evidence type="ECO:0000259" key="9">
    <source>
        <dbReference type="PROSITE" id="PS50211"/>
    </source>
</evidence>
<dbReference type="PANTHER" id="PTHR13008:SF7">
    <property type="entry name" value="MAP KINASE-ACTIVATING DEATH DOMAIN PROTEIN"/>
    <property type="match status" value="1"/>
</dbReference>
<dbReference type="InterPro" id="IPR043153">
    <property type="entry name" value="DENN_C"/>
</dbReference>
<evidence type="ECO:0000256" key="3">
    <source>
        <dbReference type="ARBA" id="ARBA00005978"/>
    </source>
</evidence>
<evidence type="ECO:0000256" key="4">
    <source>
        <dbReference type="ARBA" id="ARBA00017868"/>
    </source>
</evidence>
<protein>
    <recommendedName>
        <fullName evidence="4">MAP kinase-activating death domain protein</fullName>
    </recommendedName>
</protein>
<sequence length="757" mass="84676">MSDTASTPQRLFCPRLIDYITIVSSHHPNQNNNVAQTPELLRRYPLEDHKDFALPSDIIFFCQPEGCISVGPKRMSLRETTSFVFTLTEKDSGIIRYGICVNFFRPFEKKCHEKWKSDNRTSTDGNGNSLTIDHEKSKQKSPKSSRKMKTASMVRNNVLTSLCIVSHHPFFSTFRECLFILRRLIDACHERTCSKRIGVSSARDKSRDTVWGVLTGQGSDNLTGLVMHEVKEIETWILRLLSAPVPVPGKTRVEVQVLPKDLQPPLLFALPDHTRFSLIDFPLHLPLELLGVDTCLKVLTAIMLEYKVVMQSRDYNALTMSVMAFVYMLYPLEYMFPVIPLLPTCMSSGEQLLSAPTPFIIGVPASFIPYKKEFKIPDDVWLVDLDSNKTIHSKKSEQTSEVANGYQCGAIAAALASMSMTPQPIKNLDTVAHNPETWKRRESFSSQTGFNPLIYGNDVDSVDVATRVAMIRFFNSANVLGNFSEHTRTLRLYPRPVVAFQMYSFLKSRPTRSHFIARMARTQATEYFGEWSLCPKNVVFLRVQTSVFDPLLIGDKPKWYAHQLQAIEFKVYDESSTLGSALSTTTRETLSDEYPTGEFKVYDESSTLESALSTTTGETLSDEYPTDESGSDSDGADSTSSSYSSLSDFVTDMVNSEIDGDTPALVLEKQVLSVDESKFYTPPNKLQLPETPINTSDSANSLPESDVSSSESESRSGSPTFAQDIPDQSSAKSTPSKVDKKSEFIFDSGNVSRLADL</sequence>
<dbReference type="GO" id="GO:0042981">
    <property type="term" value="P:regulation of apoptotic process"/>
    <property type="evidence" value="ECO:0007669"/>
    <property type="project" value="TreeGrafter"/>
</dbReference>
<feature type="compositionally biased region" description="Basic residues" evidence="8">
    <location>
        <begin position="139"/>
        <end position="149"/>
    </location>
</feature>
<reference evidence="10" key="1">
    <citation type="submission" date="2021-03" db="EMBL/GenBank/DDBJ databases">
        <authorList>
            <person name="Bekaert M."/>
        </authorList>
    </citation>
    <scope>NUCLEOTIDE SEQUENCE</scope>
</reference>
<keyword evidence="11" id="KW-1185">Reference proteome</keyword>
<dbReference type="SMART" id="SM00800">
    <property type="entry name" value="uDENN"/>
    <property type="match status" value="1"/>
</dbReference>
<dbReference type="SMART" id="SM00801">
    <property type="entry name" value="dDENN"/>
    <property type="match status" value="1"/>
</dbReference>
<dbReference type="Gene3D" id="3.40.50.11500">
    <property type="match status" value="1"/>
</dbReference>
<dbReference type="PANTHER" id="PTHR13008">
    <property type="entry name" value="MAP-KINASE ACTIVATING DEATH DOMAIN PROTEIN MADD /DENN/AEX-3 C.ELEGANS"/>
    <property type="match status" value="1"/>
</dbReference>
<comment type="similarity">
    <text evidence="3">Belongs to the MADD family.</text>
</comment>
<organism evidence="10 11">
    <name type="scientific">Mytilus edulis</name>
    <name type="common">Blue mussel</name>
    <dbReference type="NCBI Taxonomy" id="6550"/>
    <lineage>
        <taxon>Eukaryota</taxon>
        <taxon>Metazoa</taxon>
        <taxon>Spiralia</taxon>
        <taxon>Lophotrochozoa</taxon>
        <taxon>Mollusca</taxon>
        <taxon>Bivalvia</taxon>
        <taxon>Autobranchia</taxon>
        <taxon>Pteriomorphia</taxon>
        <taxon>Mytilida</taxon>
        <taxon>Mytiloidea</taxon>
        <taxon>Mytilidae</taxon>
        <taxon>Mytilinae</taxon>
        <taxon>Mytilus</taxon>
    </lineage>
</organism>
<comment type="caution">
    <text evidence="10">The sequence shown here is derived from an EMBL/GenBank/DDBJ whole genome shotgun (WGS) entry which is preliminary data.</text>
</comment>
<evidence type="ECO:0000256" key="6">
    <source>
        <dbReference type="ARBA" id="ARBA00022490"/>
    </source>
</evidence>
<dbReference type="GO" id="GO:0005886">
    <property type="term" value="C:plasma membrane"/>
    <property type="evidence" value="ECO:0007669"/>
    <property type="project" value="UniProtKB-SubCell"/>
</dbReference>
<feature type="compositionally biased region" description="Acidic residues" evidence="8">
    <location>
        <begin position="620"/>
        <end position="635"/>
    </location>
</feature>
<dbReference type="GO" id="GO:0005085">
    <property type="term" value="F:guanyl-nucleotide exchange factor activity"/>
    <property type="evidence" value="ECO:0007669"/>
    <property type="project" value="TreeGrafter"/>
</dbReference>
<feature type="compositionally biased region" description="Low complexity" evidence="8">
    <location>
        <begin position="605"/>
        <end position="619"/>
    </location>
</feature>
<evidence type="ECO:0000313" key="11">
    <source>
        <dbReference type="Proteomes" id="UP000683360"/>
    </source>
</evidence>
<dbReference type="GO" id="GO:0032483">
    <property type="term" value="P:regulation of Rab protein signal transduction"/>
    <property type="evidence" value="ECO:0007669"/>
    <property type="project" value="TreeGrafter"/>
</dbReference>
<dbReference type="InterPro" id="IPR005113">
    <property type="entry name" value="uDENN_dom"/>
</dbReference>
<dbReference type="Pfam" id="PF03456">
    <property type="entry name" value="uDENN"/>
    <property type="match status" value="1"/>
</dbReference>
<dbReference type="AlphaFoldDB" id="A0A8S3Q2Z3"/>